<name>A0A8J2VGD4_9BACL</name>
<accession>A0A8J2VGD4</accession>
<gene>
    <name evidence="1" type="ORF">GCM10011571_22870</name>
</gene>
<protein>
    <submittedName>
        <fullName evidence="1">Uncharacterized protein</fullName>
    </submittedName>
</protein>
<sequence>MKETELVTLRITRDTADKLQQIAGHHDLDWELLAEDILQDRLNNGEFHRVRDILSQFSRTLNSVVKDAETLSHLSDEDKQLFLAAVTGALRASHMLVPKMVMELQHRRPEKRESHELASTGQ</sequence>
<evidence type="ECO:0000313" key="2">
    <source>
        <dbReference type="Proteomes" id="UP000625210"/>
    </source>
</evidence>
<evidence type="ECO:0000313" key="1">
    <source>
        <dbReference type="EMBL" id="GGE20324.1"/>
    </source>
</evidence>
<proteinExistence type="predicted"/>
<comment type="caution">
    <text evidence="1">The sequence shown here is derived from an EMBL/GenBank/DDBJ whole genome shotgun (WGS) entry which is preliminary data.</text>
</comment>
<dbReference type="AlphaFoldDB" id="A0A8J2VGD4"/>
<dbReference type="RefSeq" id="WP_188648013.1">
    <property type="nucleotide sequence ID" value="NZ_BMHQ01000007.1"/>
</dbReference>
<reference evidence="1" key="1">
    <citation type="journal article" date="2014" name="Int. J. Syst. Evol. Microbiol.">
        <title>Complete genome sequence of Corynebacterium casei LMG S-19264T (=DSM 44701T), isolated from a smear-ripened cheese.</title>
        <authorList>
            <consortium name="US DOE Joint Genome Institute (JGI-PGF)"/>
            <person name="Walter F."/>
            <person name="Albersmeier A."/>
            <person name="Kalinowski J."/>
            <person name="Ruckert C."/>
        </authorList>
    </citation>
    <scope>NUCLEOTIDE SEQUENCE</scope>
    <source>
        <strain evidence="1">CGMCC 1.15179</strain>
    </source>
</reference>
<dbReference type="Proteomes" id="UP000625210">
    <property type="component" value="Unassembled WGS sequence"/>
</dbReference>
<dbReference type="EMBL" id="BMHQ01000007">
    <property type="protein sequence ID" value="GGE20324.1"/>
    <property type="molecule type" value="Genomic_DNA"/>
</dbReference>
<keyword evidence="2" id="KW-1185">Reference proteome</keyword>
<organism evidence="1 2">
    <name type="scientific">Marinithermofilum abyssi</name>
    <dbReference type="NCBI Taxonomy" id="1571185"/>
    <lineage>
        <taxon>Bacteria</taxon>
        <taxon>Bacillati</taxon>
        <taxon>Bacillota</taxon>
        <taxon>Bacilli</taxon>
        <taxon>Bacillales</taxon>
        <taxon>Thermoactinomycetaceae</taxon>
        <taxon>Marinithermofilum</taxon>
    </lineage>
</organism>
<reference evidence="1" key="2">
    <citation type="submission" date="2020-09" db="EMBL/GenBank/DDBJ databases">
        <authorList>
            <person name="Sun Q."/>
            <person name="Zhou Y."/>
        </authorList>
    </citation>
    <scope>NUCLEOTIDE SEQUENCE</scope>
    <source>
        <strain evidence="1">CGMCC 1.15179</strain>
    </source>
</reference>